<comment type="caution">
    <text evidence="7">The sequence shown here is derived from an EMBL/GenBank/DDBJ whole genome shotgun (WGS) entry which is preliminary data.</text>
</comment>
<keyword evidence="2" id="KW-0488">Methylation</keyword>
<dbReference type="InterPro" id="IPR000983">
    <property type="entry name" value="Bac_GSPG_pilin"/>
</dbReference>
<evidence type="ECO:0000313" key="7">
    <source>
        <dbReference type="EMBL" id="MDQ0150636.1"/>
    </source>
</evidence>
<proteinExistence type="predicted"/>
<comment type="subcellular location">
    <subcellularLocation>
        <location evidence="1">Membrane</location>
        <topology evidence="1">Single-pass membrane protein</topology>
    </subcellularLocation>
</comment>
<keyword evidence="5 6" id="KW-0472">Membrane</keyword>
<keyword evidence="4 6" id="KW-1133">Transmembrane helix</keyword>
<accession>A0ABT9UWC5</accession>
<keyword evidence="8" id="KW-1185">Reference proteome</keyword>
<dbReference type="InterPro" id="IPR045584">
    <property type="entry name" value="Pilin-like"/>
</dbReference>
<evidence type="ECO:0000256" key="4">
    <source>
        <dbReference type="ARBA" id="ARBA00022989"/>
    </source>
</evidence>
<dbReference type="PRINTS" id="PR00813">
    <property type="entry name" value="BCTERIALGSPG"/>
</dbReference>
<feature type="transmembrane region" description="Helical" evidence="6">
    <location>
        <begin position="12"/>
        <end position="34"/>
    </location>
</feature>
<evidence type="ECO:0000256" key="5">
    <source>
        <dbReference type="ARBA" id="ARBA00023136"/>
    </source>
</evidence>
<name>A0ABT9UWC5_9FIRM</name>
<dbReference type="EMBL" id="JAUSUF010000011">
    <property type="protein sequence ID" value="MDQ0150636.1"/>
    <property type="molecule type" value="Genomic_DNA"/>
</dbReference>
<dbReference type="PANTHER" id="PTHR30093:SF44">
    <property type="entry name" value="TYPE II SECRETION SYSTEM CORE PROTEIN G"/>
    <property type="match status" value="1"/>
</dbReference>
<dbReference type="RefSeq" id="WP_307487361.1">
    <property type="nucleotide sequence ID" value="NZ_JAUSUF010000011.1"/>
</dbReference>
<dbReference type="PANTHER" id="PTHR30093">
    <property type="entry name" value="GENERAL SECRETION PATHWAY PROTEIN G"/>
    <property type="match status" value="1"/>
</dbReference>
<dbReference type="Pfam" id="PF07963">
    <property type="entry name" value="N_methyl"/>
    <property type="match status" value="1"/>
</dbReference>
<dbReference type="InterPro" id="IPR012902">
    <property type="entry name" value="N_methyl_site"/>
</dbReference>
<reference evidence="7 8" key="1">
    <citation type="submission" date="2023-07" db="EMBL/GenBank/DDBJ databases">
        <title>Genomic Encyclopedia of Type Strains, Phase IV (KMG-IV): sequencing the most valuable type-strain genomes for metagenomic binning, comparative biology and taxonomic classification.</title>
        <authorList>
            <person name="Goeker M."/>
        </authorList>
    </citation>
    <scope>NUCLEOTIDE SEQUENCE [LARGE SCALE GENOMIC DNA]</scope>
    <source>
        <strain evidence="7 8">DSM 20694</strain>
    </source>
</reference>
<dbReference type="Gene3D" id="3.30.700.10">
    <property type="entry name" value="Glycoprotein, Type 4 Pilin"/>
    <property type="match status" value="1"/>
</dbReference>
<evidence type="ECO:0000256" key="3">
    <source>
        <dbReference type="ARBA" id="ARBA00022692"/>
    </source>
</evidence>
<dbReference type="Proteomes" id="UP001228504">
    <property type="component" value="Unassembled WGS sequence"/>
</dbReference>
<dbReference type="NCBIfam" id="TIGR02532">
    <property type="entry name" value="IV_pilin_GFxxxE"/>
    <property type="match status" value="1"/>
</dbReference>
<organism evidence="7 8">
    <name type="scientific">Eubacterium multiforme</name>
    <dbReference type="NCBI Taxonomy" id="83339"/>
    <lineage>
        <taxon>Bacteria</taxon>
        <taxon>Bacillati</taxon>
        <taxon>Bacillota</taxon>
        <taxon>Clostridia</taxon>
        <taxon>Eubacteriales</taxon>
        <taxon>Eubacteriaceae</taxon>
        <taxon>Eubacterium</taxon>
    </lineage>
</organism>
<evidence type="ECO:0000256" key="6">
    <source>
        <dbReference type="SAM" id="Phobius"/>
    </source>
</evidence>
<dbReference type="PROSITE" id="PS00409">
    <property type="entry name" value="PROKAR_NTER_METHYL"/>
    <property type="match status" value="1"/>
</dbReference>
<evidence type="ECO:0000256" key="2">
    <source>
        <dbReference type="ARBA" id="ARBA00022481"/>
    </source>
</evidence>
<evidence type="ECO:0000256" key="1">
    <source>
        <dbReference type="ARBA" id="ARBA00004167"/>
    </source>
</evidence>
<dbReference type="SUPFAM" id="SSF54523">
    <property type="entry name" value="Pili subunits"/>
    <property type="match status" value="1"/>
</dbReference>
<protein>
    <submittedName>
        <fullName evidence="7">Type IV pilus assembly protein PilA</fullName>
    </submittedName>
</protein>
<sequence>MNQIIKLKNKKKGFTLIELVAVVAIMGILATIFVPKITGYMNEAKKTRVMDQARKVVMAVDTYEMKQNKAFSGSKVSDVISNNITKEYLGGEGTTLDNTLPNLKGDMEVSQCRDIIEDNKDFKLDDDDKFNSLIEEN</sequence>
<evidence type="ECO:0000313" key="8">
    <source>
        <dbReference type="Proteomes" id="UP001228504"/>
    </source>
</evidence>
<gene>
    <name evidence="7" type="ORF">J2S18_002585</name>
</gene>
<keyword evidence="3 6" id="KW-0812">Transmembrane</keyword>